<evidence type="ECO:0000256" key="5">
    <source>
        <dbReference type="HAMAP-Rule" id="MF_00299"/>
    </source>
</evidence>
<dbReference type="RefSeq" id="WP_078499315.1">
    <property type="nucleotide sequence ID" value="NZ_MSZX01000005.1"/>
</dbReference>
<comment type="similarity">
    <text evidence="1 5">Belongs to the KptA/TPT1 family.</text>
</comment>
<evidence type="ECO:0000256" key="3">
    <source>
        <dbReference type="ARBA" id="ARBA00023027"/>
    </source>
</evidence>
<protein>
    <recommendedName>
        <fullName evidence="5">Probable RNA 2'-phosphotransferase</fullName>
        <ecNumber evidence="5">2.7.1.-</ecNumber>
    </recommendedName>
</protein>
<dbReference type="GO" id="GO:0000215">
    <property type="term" value="F:tRNA 2'-phosphotransferase activity"/>
    <property type="evidence" value="ECO:0007669"/>
    <property type="project" value="TreeGrafter"/>
</dbReference>
<accession>A0A1T2XCD5</accession>
<dbReference type="EC" id="2.7.1.-" evidence="5"/>
<dbReference type="OrthoDB" id="4537997at2"/>
<name>A0A1T2XCD5_9BACL</name>
<dbReference type="Gene3D" id="3.20.170.30">
    <property type="match status" value="1"/>
</dbReference>
<proteinExistence type="inferred from homology"/>
<dbReference type="InterPro" id="IPR022928">
    <property type="entry name" value="RNA_2'-PTrans_KptA"/>
</dbReference>
<dbReference type="AlphaFoldDB" id="A0A1T2XCD5"/>
<keyword evidence="2 5" id="KW-0808">Transferase</keyword>
<comment type="caution">
    <text evidence="6">The sequence shown here is derived from an EMBL/GenBank/DDBJ whole genome shotgun (WGS) entry which is preliminary data.</text>
</comment>
<gene>
    <name evidence="5" type="primary">kptA</name>
    <name evidence="6" type="ORF">BVG16_14095</name>
</gene>
<dbReference type="GO" id="GO:0003950">
    <property type="term" value="F:NAD+ poly-ADP-ribosyltransferase activity"/>
    <property type="evidence" value="ECO:0007669"/>
    <property type="project" value="InterPro"/>
</dbReference>
<keyword evidence="7" id="KW-1185">Reference proteome</keyword>
<dbReference type="Gene3D" id="1.10.10.970">
    <property type="entry name" value="RNA 2'-phosphotransferase, Tpt1/KptA family, N-terminal domain"/>
    <property type="match status" value="1"/>
</dbReference>
<dbReference type="SUPFAM" id="SSF56399">
    <property type="entry name" value="ADP-ribosylation"/>
    <property type="match status" value="1"/>
</dbReference>
<dbReference type="Proteomes" id="UP000190188">
    <property type="component" value="Unassembled WGS sequence"/>
</dbReference>
<evidence type="ECO:0000313" key="7">
    <source>
        <dbReference type="Proteomes" id="UP000190188"/>
    </source>
</evidence>
<dbReference type="InterPro" id="IPR042080">
    <property type="entry name" value="RNA_2'-PTrans_N"/>
</dbReference>
<dbReference type="HAMAP" id="MF_00299">
    <property type="entry name" value="KptA"/>
    <property type="match status" value="1"/>
</dbReference>
<dbReference type="GO" id="GO:0006388">
    <property type="term" value="P:tRNA splicing, via endonucleolytic cleavage and ligation"/>
    <property type="evidence" value="ECO:0007669"/>
    <property type="project" value="UniProtKB-UniRule"/>
</dbReference>
<dbReference type="InterPro" id="IPR002745">
    <property type="entry name" value="Ptrans_KptA/Tpt1"/>
</dbReference>
<dbReference type="STRING" id="1324314.BVG16_14095"/>
<dbReference type="EMBL" id="MSZX01000005">
    <property type="protein sequence ID" value="OPA77574.1"/>
    <property type="molecule type" value="Genomic_DNA"/>
</dbReference>
<evidence type="ECO:0000256" key="1">
    <source>
        <dbReference type="ARBA" id="ARBA00009836"/>
    </source>
</evidence>
<sequence length="182" mass="20481">MLTKAQEQSLSKFMSKMLRHTPAEFGLVLDAYGYCQLEDLLHAIRKEHKWAHITEDDIETVVSNCEKQRYEIKGKGIRARYGHSAEKLTYQAMQPPAILYHGTNAKVVHQILAEGLKPMGRQYVHLSENIEFATLAGKRRGELVILEVDTAHAAQNGGTFYFAESGVWLADKIPAGCMRIHG</sequence>
<dbReference type="PANTHER" id="PTHR12684">
    <property type="entry name" value="PUTATIVE PHOSPHOTRANSFERASE"/>
    <property type="match status" value="1"/>
</dbReference>
<evidence type="ECO:0000256" key="4">
    <source>
        <dbReference type="ARBA" id="ARBA00025212"/>
    </source>
</evidence>
<organism evidence="6 7">
    <name type="scientific">Paenibacillus selenitireducens</name>
    <dbReference type="NCBI Taxonomy" id="1324314"/>
    <lineage>
        <taxon>Bacteria</taxon>
        <taxon>Bacillati</taxon>
        <taxon>Bacillota</taxon>
        <taxon>Bacilli</taxon>
        <taxon>Bacillales</taxon>
        <taxon>Paenibacillaceae</taxon>
        <taxon>Paenibacillus</taxon>
    </lineage>
</organism>
<dbReference type="PANTHER" id="PTHR12684:SF2">
    <property type="entry name" value="TRNA 2'-PHOSPHOTRANSFERASE 1"/>
    <property type="match status" value="1"/>
</dbReference>
<evidence type="ECO:0000256" key="2">
    <source>
        <dbReference type="ARBA" id="ARBA00022679"/>
    </source>
</evidence>
<reference evidence="6 7" key="1">
    <citation type="submission" date="2017-01" db="EMBL/GenBank/DDBJ databases">
        <title>Genome analysis of Paenibacillus selenitrireducens ES3-24.</title>
        <authorList>
            <person name="Xu D."/>
            <person name="Yao R."/>
            <person name="Zheng S."/>
        </authorList>
    </citation>
    <scope>NUCLEOTIDE SEQUENCE [LARGE SCALE GENOMIC DNA]</scope>
    <source>
        <strain evidence="6 7">ES3-24</strain>
    </source>
</reference>
<dbReference type="Pfam" id="PF01885">
    <property type="entry name" value="PTS_2-RNA"/>
    <property type="match status" value="1"/>
</dbReference>
<dbReference type="InterPro" id="IPR042081">
    <property type="entry name" value="RNA_2'-PTrans_C"/>
</dbReference>
<keyword evidence="3 5" id="KW-0520">NAD</keyword>
<comment type="function">
    <text evidence="4 5">Removes the 2'-phosphate from RNA via an intermediate in which the phosphate is ADP-ribosylated by NAD followed by a presumed transesterification to release the RNA and generate ADP-ribose 1''-2''-cyclic phosphate (APPR&gt;P). May function as an ADP-ribosylase.</text>
</comment>
<evidence type="ECO:0000313" key="6">
    <source>
        <dbReference type="EMBL" id="OPA77574.1"/>
    </source>
</evidence>